<feature type="region of interest" description="Disordered" evidence="1">
    <location>
        <begin position="1"/>
        <end position="42"/>
    </location>
</feature>
<evidence type="ECO:0000256" key="1">
    <source>
        <dbReference type="SAM" id="MobiDB-lite"/>
    </source>
</evidence>
<feature type="compositionally biased region" description="Basic and acidic residues" evidence="1">
    <location>
        <begin position="10"/>
        <end position="23"/>
    </location>
</feature>
<organism evidence="2 3">
    <name type="scientific">Staphylococcus equorum</name>
    <dbReference type="NCBI Taxonomy" id="246432"/>
    <lineage>
        <taxon>Bacteria</taxon>
        <taxon>Bacillati</taxon>
        <taxon>Bacillota</taxon>
        <taxon>Bacilli</taxon>
        <taxon>Bacillales</taxon>
        <taxon>Staphylococcaceae</taxon>
        <taxon>Staphylococcus</taxon>
    </lineage>
</organism>
<dbReference type="RefSeq" id="WP_069854284.1">
    <property type="nucleotide sequence ID" value="NZ_LNPX01000004.1"/>
</dbReference>
<comment type="caution">
    <text evidence="2">The sequence shown here is derived from an EMBL/GenBank/DDBJ whole genome shotgun (WGS) entry which is preliminary data.</text>
</comment>
<dbReference type="EMBL" id="LNPX01000004">
    <property type="protein sequence ID" value="OEK58884.1"/>
    <property type="molecule type" value="Genomic_DNA"/>
</dbReference>
<gene>
    <name evidence="2" type="ORF">ASS94_00755</name>
</gene>
<evidence type="ECO:0000313" key="3">
    <source>
        <dbReference type="Proteomes" id="UP000095464"/>
    </source>
</evidence>
<reference evidence="3" key="1">
    <citation type="submission" date="2015-11" db="EMBL/GenBank/DDBJ databases">
        <title>Genomic diversity of Staphylococcus saprophyticus strains from urinary tract infections, animal surfaces, and fermented foods.</title>
        <authorList>
            <person name="Wolfe B.E."/>
        </authorList>
    </citation>
    <scope>NUCLEOTIDE SEQUENCE [LARGE SCALE GENOMIC DNA]</scope>
    <source>
        <strain evidence="3">738_7</strain>
    </source>
</reference>
<sequence length="65" mass="7571">MAEPMKSKRNNTENERHKTEVKKGGVLKKGVQRMKKDFEHGSRVEEGSLVDGVRKTFRTIFPKKR</sequence>
<proteinExistence type="predicted"/>
<evidence type="ECO:0000313" key="2">
    <source>
        <dbReference type="EMBL" id="OEK58884.1"/>
    </source>
</evidence>
<dbReference type="AlphaFoldDB" id="A0AAP7IF66"/>
<protein>
    <submittedName>
        <fullName evidence="2">Uncharacterized protein</fullName>
    </submittedName>
</protein>
<accession>A0AAP7IF66</accession>
<dbReference type="Proteomes" id="UP000095464">
    <property type="component" value="Unassembled WGS sequence"/>
</dbReference>
<name>A0AAP7IF66_9STAP</name>